<dbReference type="SUPFAM" id="SSF53335">
    <property type="entry name" value="S-adenosyl-L-methionine-dependent methyltransferases"/>
    <property type="match status" value="1"/>
</dbReference>
<dbReference type="Gene3D" id="3.40.50.150">
    <property type="entry name" value="Vaccinia Virus protein VP39"/>
    <property type="match status" value="1"/>
</dbReference>
<dbReference type="Pfam" id="PF13847">
    <property type="entry name" value="Methyltransf_31"/>
    <property type="match status" value="1"/>
</dbReference>
<dbReference type="InterPro" id="IPR029063">
    <property type="entry name" value="SAM-dependent_MTases_sf"/>
</dbReference>
<sequence length="296" mass="31977">MTMTIQEQLAEKPHNGDPQPVQYVGTVEAYDKWAEVYDTDGNFLQRIDTIEMRALLPQFLDRVNARFRTQSQLSPLKLLDLGCGTGRNTIQLLEALSMRQESGAILLPEAEVVGLDASPGMLEVARSAIQAAVTEKGLQGMPEVYLGVVNLLQGASAKTQLPPSLQVSGAAGVISTLVLEHIPAKEFFEAASAMMVPGAYLLVTNMHADMGAISQAGFTDPQTGVKIRPTSYCHTVPEVLAAAEKAGFQMEQLMGEEGENGVLERGVDQQLGETLGARAKKWVGIRVWFGICFSKT</sequence>
<dbReference type="Proteomes" id="UP001150904">
    <property type="component" value="Unassembled WGS sequence"/>
</dbReference>
<dbReference type="CDD" id="cd02440">
    <property type="entry name" value="AdoMet_MTases"/>
    <property type="match status" value="1"/>
</dbReference>
<accession>A0A9W9MNI6</accession>
<dbReference type="GeneID" id="83179798"/>
<feature type="region of interest" description="Disordered" evidence="1">
    <location>
        <begin position="1"/>
        <end position="21"/>
    </location>
</feature>
<organism evidence="3 4">
    <name type="scientific">Penicillium cinerascens</name>
    <dbReference type="NCBI Taxonomy" id="70096"/>
    <lineage>
        <taxon>Eukaryota</taxon>
        <taxon>Fungi</taxon>
        <taxon>Dikarya</taxon>
        <taxon>Ascomycota</taxon>
        <taxon>Pezizomycotina</taxon>
        <taxon>Eurotiomycetes</taxon>
        <taxon>Eurotiomycetidae</taxon>
        <taxon>Eurotiales</taxon>
        <taxon>Aspergillaceae</taxon>
        <taxon>Penicillium</taxon>
    </lineage>
</organism>
<evidence type="ECO:0000313" key="4">
    <source>
        <dbReference type="Proteomes" id="UP001150904"/>
    </source>
</evidence>
<reference evidence="3" key="1">
    <citation type="submission" date="2022-12" db="EMBL/GenBank/DDBJ databases">
        <authorList>
            <person name="Petersen C."/>
        </authorList>
    </citation>
    <scope>NUCLEOTIDE SEQUENCE</scope>
    <source>
        <strain evidence="3">IBT 15544</strain>
    </source>
</reference>
<dbReference type="GO" id="GO:0010420">
    <property type="term" value="F:polyprenyldihydroxybenzoate methyltransferase activity"/>
    <property type="evidence" value="ECO:0007669"/>
    <property type="project" value="TreeGrafter"/>
</dbReference>
<comment type="caution">
    <text evidence="3">The sequence shown here is derived from an EMBL/GenBank/DDBJ whole genome shotgun (WGS) entry which is preliminary data.</text>
</comment>
<dbReference type="EMBL" id="JAPQKR010000012">
    <property type="protein sequence ID" value="KAJ5204556.1"/>
    <property type="molecule type" value="Genomic_DNA"/>
</dbReference>
<dbReference type="OrthoDB" id="66144at2759"/>
<proteinExistence type="predicted"/>
<feature type="domain" description="Methyltransferase" evidence="2">
    <location>
        <begin position="76"/>
        <end position="130"/>
    </location>
</feature>
<evidence type="ECO:0000259" key="2">
    <source>
        <dbReference type="Pfam" id="PF13847"/>
    </source>
</evidence>
<dbReference type="PANTHER" id="PTHR43464:SF52">
    <property type="entry name" value="PUTATIVE-RELATED"/>
    <property type="match status" value="1"/>
</dbReference>
<keyword evidence="4" id="KW-1185">Reference proteome</keyword>
<protein>
    <recommendedName>
        <fullName evidence="2">Methyltransferase domain-containing protein</fullName>
    </recommendedName>
</protein>
<dbReference type="RefSeq" id="XP_058309035.1">
    <property type="nucleotide sequence ID" value="XM_058452497.1"/>
</dbReference>
<dbReference type="PANTHER" id="PTHR43464">
    <property type="entry name" value="METHYLTRANSFERASE"/>
    <property type="match status" value="1"/>
</dbReference>
<gene>
    <name evidence="3" type="ORF">N7498_005435</name>
</gene>
<evidence type="ECO:0000256" key="1">
    <source>
        <dbReference type="SAM" id="MobiDB-lite"/>
    </source>
</evidence>
<dbReference type="InterPro" id="IPR025714">
    <property type="entry name" value="Methyltranfer_dom"/>
</dbReference>
<reference evidence="3" key="2">
    <citation type="journal article" date="2023" name="IMA Fungus">
        <title>Comparative genomic study of the Penicillium genus elucidates a diverse pangenome and 15 lateral gene transfer events.</title>
        <authorList>
            <person name="Petersen C."/>
            <person name="Sorensen T."/>
            <person name="Nielsen M.R."/>
            <person name="Sondergaard T.E."/>
            <person name="Sorensen J.L."/>
            <person name="Fitzpatrick D.A."/>
            <person name="Frisvad J.C."/>
            <person name="Nielsen K.L."/>
        </authorList>
    </citation>
    <scope>NUCLEOTIDE SEQUENCE</scope>
    <source>
        <strain evidence="3">IBT 15544</strain>
    </source>
</reference>
<evidence type="ECO:0000313" key="3">
    <source>
        <dbReference type="EMBL" id="KAJ5204556.1"/>
    </source>
</evidence>
<name>A0A9W9MNI6_9EURO</name>
<dbReference type="AlphaFoldDB" id="A0A9W9MNI6"/>